<evidence type="ECO:0000256" key="4">
    <source>
        <dbReference type="ARBA" id="ARBA00022692"/>
    </source>
</evidence>
<keyword evidence="6 7" id="KW-0472">Membrane</keyword>
<reference evidence="10" key="1">
    <citation type="submission" date="2016-08" db="EMBL/GenBank/DDBJ databases">
        <authorList>
            <person name="Varghese N."/>
            <person name="Submissions Spin"/>
        </authorList>
    </citation>
    <scope>NUCLEOTIDE SEQUENCE [LARGE SCALE GENOMIC DNA]</scope>
    <source>
        <strain evidence="10">SGD-1123</strain>
    </source>
</reference>
<evidence type="ECO:0000256" key="6">
    <source>
        <dbReference type="ARBA" id="ARBA00023136"/>
    </source>
</evidence>
<feature type="domain" description="ABC transmembrane type-1" evidence="8">
    <location>
        <begin position="96"/>
        <end position="278"/>
    </location>
</feature>
<feature type="transmembrane region" description="Helical" evidence="7">
    <location>
        <begin position="124"/>
        <end position="142"/>
    </location>
</feature>
<dbReference type="RefSeq" id="WP_058297428.1">
    <property type="nucleotide sequence ID" value="NZ_FMAU01000001.1"/>
</dbReference>
<gene>
    <name evidence="9" type="ORF">GA0061094_0551</name>
</gene>
<keyword evidence="10" id="KW-1185">Reference proteome</keyword>
<evidence type="ECO:0000256" key="5">
    <source>
        <dbReference type="ARBA" id="ARBA00022989"/>
    </source>
</evidence>
<dbReference type="EMBL" id="FMAU01000001">
    <property type="protein sequence ID" value="SCB79632.1"/>
    <property type="molecule type" value="Genomic_DNA"/>
</dbReference>
<proteinExistence type="predicted"/>
<dbReference type="InterPro" id="IPR000515">
    <property type="entry name" value="MetI-like"/>
</dbReference>
<dbReference type="OrthoDB" id="2958608at2"/>
<keyword evidence="3" id="KW-1003">Cell membrane</keyword>
<evidence type="ECO:0000256" key="7">
    <source>
        <dbReference type="SAM" id="Phobius"/>
    </source>
</evidence>
<feature type="transmembrane region" description="Helical" evidence="7">
    <location>
        <begin position="258"/>
        <end position="276"/>
    </location>
</feature>
<dbReference type="PANTHER" id="PTHR30465:SF44">
    <property type="entry name" value="ABC-TYPE DIPEPTIDE_OLIGOPEPTIDE TRANSPORT SYSTEM, PERMEASE COMPONENT"/>
    <property type="match status" value="1"/>
</dbReference>
<organism evidence="9 10">
    <name type="scientific">[Bacillus] enclensis</name>
    <dbReference type="NCBI Taxonomy" id="1402860"/>
    <lineage>
        <taxon>Bacteria</taxon>
        <taxon>Bacillati</taxon>
        <taxon>Bacillota</taxon>
        <taxon>Bacilli</taxon>
        <taxon>Bacillales</taxon>
        <taxon>Bacillaceae</taxon>
        <taxon>Rossellomorea</taxon>
    </lineage>
</organism>
<keyword evidence="4 7" id="KW-0812">Transmembrane</keyword>
<dbReference type="GO" id="GO:0055085">
    <property type="term" value="P:transmembrane transport"/>
    <property type="evidence" value="ECO:0007669"/>
    <property type="project" value="InterPro"/>
</dbReference>
<evidence type="ECO:0000259" key="8">
    <source>
        <dbReference type="Pfam" id="PF00528"/>
    </source>
</evidence>
<dbReference type="Gene3D" id="1.10.3720.10">
    <property type="entry name" value="MetI-like"/>
    <property type="match status" value="1"/>
</dbReference>
<dbReference type="SUPFAM" id="SSF161098">
    <property type="entry name" value="MetI-like"/>
    <property type="match status" value="1"/>
</dbReference>
<evidence type="ECO:0000313" key="10">
    <source>
        <dbReference type="Proteomes" id="UP000181997"/>
    </source>
</evidence>
<dbReference type="Proteomes" id="UP000181997">
    <property type="component" value="Unassembled WGS sequence"/>
</dbReference>
<evidence type="ECO:0000256" key="1">
    <source>
        <dbReference type="ARBA" id="ARBA00004651"/>
    </source>
</evidence>
<feature type="transmembrane region" description="Helical" evidence="7">
    <location>
        <begin position="79"/>
        <end position="103"/>
    </location>
</feature>
<dbReference type="CDD" id="cd06261">
    <property type="entry name" value="TM_PBP2"/>
    <property type="match status" value="1"/>
</dbReference>
<evidence type="ECO:0000256" key="2">
    <source>
        <dbReference type="ARBA" id="ARBA00022448"/>
    </source>
</evidence>
<accession>A0A0V8HLB4</accession>
<dbReference type="AlphaFoldDB" id="A0A0V8HLB4"/>
<evidence type="ECO:0000256" key="3">
    <source>
        <dbReference type="ARBA" id="ARBA00022475"/>
    </source>
</evidence>
<comment type="subcellular location">
    <subcellularLocation>
        <location evidence="1">Cell membrane</location>
        <topology evidence="1">Multi-pass membrane protein</topology>
    </subcellularLocation>
</comment>
<dbReference type="GO" id="GO:0005886">
    <property type="term" value="C:plasma membrane"/>
    <property type="evidence" value="ECO:0007669"/>
    <property type="project" value="UniProtKB-SubCell"/>
</dbReference>
<evidence type="ECO:0000313" key="9">
    <source>
        <dbReference type="EMBL" id="SCB79632.1"/>
    </source>
</evidence>
<protein>
    <submittedName>
        <fullName evidence="9">Peptide/nickel transport system permease protein</fullName>
    </submittedName>
</protein>
<sequence length="294" mass="34425">MKRIVDTSFHFFIVILGLFFLSGVGSLLAYDTQLVLTVGYYFDQLYQSLTEIMDPASISIYLGDNERLYSLPEVFFSTYGYSFTILISSFFLAIIISVLISYFMMLLPRRLYRLSQKFLNVMDALPEVFIVVSFQIIIIWLFKKSGMLLFNLYALQDERTYFLPIICLTVLPVVFLIKQFLFQLKEEESKPYVEFSYAKGFKKSYTVWFHLFRNVWIHFFLHLKPIFLLMLSNLFVIEILFKMNGFMMVLFRASTTSGAAFFLGMLMIFVPFFIVFQTGSYTLNKWLKGGASHV</sequence>
<keyword evidence="2" id="KW-0813">Transport</keyword>
<dbReference type="Pfam" id="PF00528">
    <property type="entry name" value="BPD_transp_1"/>
    <property type="match status" value="1"/>
</dbReference>
<name>A0A0V8HLB4_9BACI</name>
<feature type="transmembrane region" description="Helical" evidence="7">
    <location>
        <begin position="162"/>
        <end position="184"/>
    </location>
</feature>
<dbReference type="PANTHER" id="PTHR30465">
    <property type="entry name" value="INNER MEMBRANE ABC TRANSPORTER"/>
    <property type="match status" value="1"/>
</dbReference>
<dbReference type="InterPro" id="IPR035906">
    <property type="entry name" value="MetI-like_sf"/>
</dbReference>
<keyword evidence="5 7" id="KW-1133">Transmembrane helix</keyword>